<dbReference type="EMBL" id="CADCWP010000072">
    <property type="protein sequence ID" value="CAA9565472.1"/>
    <property type="molecule type" value="Genomic_DNA"/>
</dbReference>
<accession>A0A6J4V5T4</accession>
<feature type="region of interest" description="Disordered" evidence="1">
    <location>
        <begin position="1"/>
        <end position="41"/>
    </location>
</feature>
<protein>
    <submittedName>
        <fullName evidence="2">Uncharacterized protein</fullName>
    </submittedName>
</protein>
<feature type="compositionally biased region" description="Polar residues" evidence="1">
    <location>
        <begin position="1"/>
        <end position="11"/>
    </location>
</feature>
<reference evidence="2" key="1">
    <citation type="submission" date="2020-02" db="EMBL/GenBank/DDBJ databases">
        <authorList>
            <person name="Meier V. D."/>
        </authorList>
    </citation>
    <scope>NUCLEOTIDE SEQUENCE</scope>
    <source>
        <strain evidence="2">AVDCRST_MAG86</strain>
    </source>
</reference>
<evidence type="ECO:0000256" key="1">
    <source>
        <dbReference type="SAM" id="MobiDB-lite"/>
    </source>
</evidence>
<gene>
    <name evidence="2" type="ORF">AVDCRST_MAG86-1016</name>
</gene>
<proteinExistence type="predicted"/>
<name>A0A6J4V5T4_9DEIN</name>
<evidence type="ECO:0000313" key="2">
    <source>
        <dbReference type="EMBL" id="CAA9565472.1"/>
    </source>
</evidence>
<dbReference type="AlphaFoldDB" id="A0A6J4V5T4"/>
<organism evidence="2">
    <name type="scientific">uncultured Truepera sp</name>
    <dbReference type="NCBI Taxonomy" id="543023"/>
    <lineage>
        <taxon>Bacteria</taxon>
        <taxon>Thermotogati</taxon>
        <taxon>Deinococcota</taxon>
        <taxon>Deinococci</taxon>
        <taxon>Trueperales</taxon>
        <taxon>Trueperaceae</taxon>
        <taxon>Truepera</taxon>
        <taxon>environmental samples</taxon>
    </lineage>
</organism>
<sequence length="41" mass="4515">MGELLGTSNNLPKIGRGAEVLQGRVPQSRRHERRADGPVDF</sequence>